<proteinExistence type="predicted"/>
<dbReference type="STRING" id="416450.A0A1V6Q275"/>
<reference evidence="4" key="1">
    <citation type="journal article" date="2017" name="Nat. Microbiol.">
        <title>Global analysis of biosynthetic gene clusters reveals vast potential of secondary metabolite production in Penicillium species.</title>
        <authorList>
            <person name="Nielsen J.C."/>
            <person name="Grijseels S."/>
            <person name="Prigent S."/>
            <person name="Ji B."/>
            <person name="Dainat J."/>
            <person name="Nielsen K.F."/>
            <person name="Frisvad J.C."/>
            <person name="Workman M."/>
            <person name="Nielsen J."/>
        </authorList>
    </citation>
    <scope>NUCLEOTIDE SEQUENCE [LARGE SCALE GENOMIC DNA]</scope>
    <source>
        <strain evidence="4">IBT 31811</strain>
    </source>
</reference>
<dbReference type="EMBL" id="MDYN01000017">
    <property type="protein sequence ID" value="OQD83324.1"/>
    <property type="molecule type" value="Genomic_DNA"/>
</dbReference>
<keyword evidence="4" id="KW-1185">Reference proteome</keyword>
<feature type="region of interest" description="Disordered" evidence="1">
    <location>
        <begin position="442"/>
        <end position="794"/>
    </location>
</feature>
<evidence type="ECO:0008006" key="5">
    <source>
        <dbReference type="Google" id="ProtNLM"/>
    </source>
</evidence>
<feature type="compositionally biased region" description="Low complexity" evidence="1">
    <location>
        <begin position="685"/>
        <end position="700"/>
    </location>
</feature>
<evidence type="ECO:0000313" key="4">
    <source>
        <dbReference type="Proteomes" id="UP000191672"/>
    </source>
</evidence>
<organism evidence="3 4">
    <name type="scientific">Penicillium antarcticum</name>
    <dbReference type="NCBI Taxonomy" id="416450"/>
    <lineage>
        <taxon>Eukaryota</taxon>
        <taxon>Fungi</taxon>
        <taxon>Dikarya</taxon>
        <taxon>Ascomycota</taxon>
        <taxon>Pezizomycotina</taxon>
        <taxon>Eurotiomycetes</taxon>
        <taxon>Eurotiomycetidae</taxon>
        <taxon>Eurotiales</taxon>
        <taxon>Aspergillaceae</taxon>
        <taxon>Penicillium</taxon>
    </lineage>
</organism>
<feature type="compositionally biased region" description="Low complexity" evidence="1">
    <location>
        <begin position="622"/>
        <end position="660"/>
    </location>
</feature>
<dbReference type="AlphaFoldDB" id="A0A1V6Q275"/>
<dbReference type="Proteomes" id="UP000191672">
    <property type="component" value="Unassembled WGS sequence"/>
</dbReference>
<feature type="compositionally biased region" description="Polar residues" evidence="1">
    <location>
        <begin position="740"/>
        <end position="755"/>
    </location>
</feature>
<feature type="compositionally biased region" description="Low complexity" evidence="1">
    <location>
        <begin position="759"/>
        <end position="772"/>
    </location>
</feature>
<feature type="compositionally biased region" description="Polar residues" evidence="1">
    <location>
        <begin position="666"/>
        <end position="679"/>
    </location>
</feature>
<accession>A0A1V6Q275</accession>
<feature type="compositionally biased region" description="Polar residues" evidence="1">
    <location>
        <begin position="603"/>
        <end position="618"/>
    </location>
</feature>
<feature type="chain" id="PRO_5013388573" description="Cell wall protein" evidence="2">
    <location>
        <begin position="18"/>
        <end position="850"/>
    </location>
</feature>
<feature type="compositionally biased region" description="Low complexity" evidence="1">
    <location>
        <begin position="559"/>
        <end position="597"/>
    </location>
</feature>
<sequence length="850" mass="80886">MRSSLVLLAGLAGSALAYPTDMAVERRTFGLLAEILGGVSDITVDVTSILSAVLGGVHHSHSSSLLAGLGAEGAAALEGGALGCKAGVIHAKARAALKVWLHLHADLEASLKTSLISWCEGDDELVLSADVLAALAVYIPSCADIAAKGQLYVTIDGIFGASSLESALVLSASFQSSLSAWIEAAVGLDVDVKAGLHACAAGGVVASLSADVKAGLLAWINGSSCDLSAELKVAVLAWINGHHGHGLVEIGALGEAALSTISVGASVGVHVEDSGILSVGGQASLAAFLGADVSADLGADVKLALEACAKGKVATAVDLDIRTKLAIWLSGSDCSLGVELKAVVLFWLSFGVDVSVSVDLVSGVLTDVTGLLTELLSSLSVDLRTALSVIISGGSLESVSLSARAELAAFLGGCTGLEIDVNIQLIIIEWFTGCSIPGAPSGTKSSSVPSLPSSTPFVSSTGVPSGPGASVSVSVPGSPAPSGVSPTGSVPAGPGASVSVSIPAGPASSGSAPSGSSPSGPETTPCDTLTGVDVSSTVIPGMPAPSGGASGSIPGGPAPSGSYPSGGASGPAPSGPAVTGGASGPSPSGVSPTGTPVAPGAGETTTPCDTLTSEQVGSTVIPGVPAPSGGASGPAPSGPAVTGGASGPSPSGVSPTGTPVAPGAGETTTPCDTLTSEEVGSTVIPGAPAPSGGASGPAPSNTDVSPTGTPVPSGPAASGPAPTGGAPGPSGTPVAPGAGESTTPCDTLTSEQVGSTVIPGMPAPSASGPAPSNSDVSPTGTAVVPSGPGATGGSWTETWAYTQTVETTISATVPCETGSGVAPTVTVPAAASSVITVTATVTATVCGCDE</sequence>
<evidence type="ECO:0000313" key="3">
    <source>
        <dbReference type="EMBL" id="OQD83324.1"/>
    </source>
</evidence>
<feature type="compositionally biased region" description="Low complexity" evidence="1">
    <location>
        <begin position="442"/>
        <end position="521"/>
    </location>
</feature>
<feature type="signal peptide" evidence="2">
    <location>
        <begin position="1"/>
        <end position="17"/>
    </location>
</feature>
<evidence type="ECO:0000256" key="2">
    <source>
        <dbReference type="SAM" id="SignalP"/>
    </source>
</evidence>
<evidence type="ECO:0000256" key="1">
    <source>
        <dbReference type="SAM" id="MobiDB-lite"/>
    </source>
</evidence>
<name>A0A1V6Q275_9EURO</name>
<gene>
    <name evidence="3" type="ORF">PENANT_c017G08090</name>
</gene>
<comment type="caution">
    <text evidence="3">The sequence shown here is derived from an EMBL/GenBank/DDBJ whole genome shotgun (WGS) entry which is preliminary data.</text>
</comment>
<keyword evidence="2" id="KW-0732">Signal</keyword>
<feature type="compositionally biased region" description="Low complexity" evidence="1">
    <location>
        <begin position="708"/>
        <end position="739"/>
    </location>
</feature>
<protein>
    <recommendedName>
        <fullName evidence="5">Cell wall protein</fullName>
    </recommendedName>
</protein>